<keyword evidence="3" id="KW-1003">Cell membrane</keyword>
<name>A0A4U8Q7G5_9FIRM</name>
<keyword evidence="10" id="KW-1185">Reference proteome</keyword>
<feature type="transmembrane region" description="Helical" evidence="7">
    <location>
        <begin position="269"/>
        <end position="290"/>
    </location>
</feature>
<evidence type="ECO:0000256" key="2">
    <source>
        <dbReference type="ARBA" id="ARBA00022448"/>
    </source>
</evidence>
<evidence type="ECO:0000256" key="3">
    <source>
        <dbReference type="ARBA" id="ARBA00022475"/>
    </source>
</evidence>
<feature type="domain" description="ABC transmembrane type-1" evidence="8">
    <location>
        <begin position="73"/>
        <end position="287"/>
    </location>
</feature>
<dbReference type="RefSeq" id="WP_027294392.1">
    <property type="nucleotide sequence ID" value="NZ_CABMJZ010000058.1"/>
</dbReference>
<dbReference type="CDD" id="cd06261">
    <property type="entry name" value="TM_PBP2"/>
    <property type="match status" value="1"/>
</dbReference>
<keyword evidence="6 7" id="KW-0472">Membrane</keyword>
<dbReference type="EMBL" id="QGQD01000046">
    <property type="protein sequence ID" value="TLD00862.1"/>
    <property type="molecule type" value="Genomic_DNA"/>
</dbReference>
<accession>A0A4U8Q7G5</accession>
<dbReference type="PROSITE" id="PS50928">
    <property type="entry name" value="ABC_TM1"/>
    <property type="match status" value="1"/>
</dbReference>
<protein>
    <submittedName>
        <fullName evidence="9">sn-glycerol-3-phosphate transport system permease protein UgpA</fullName>
    </submittedName>
</protein>
<evidence type="ECO:0000256" key="1">
    <source>
        <dbReference type="ARBA" id="ARBA00004651"/>
    </source>
</evidence>
<gene>
    <name evidence="9" type="primary">ugpA_5</name>
    <name evidence="9" type="ORF">DSM106044_02329</name>
</gene>
<evidence type="ECO:0000313" key="10">
    <source>
        <dbReference type="Proteomes" id="UP000306509"/>
    </source>
</evidence>
<dbReference type="InterPro" id="IPR050809">
    <property type="entry name" value="UgpAE/MalFG_permease"/>
</dbReference>
<evidence type="ECO:0000259" key="8">
    <source>
        <dbReference type="PROSITE" id="PS50928"/>
    </source>
</evidence>
<dbReference type="GO" id="GO:0005886">
    <property type="term" value="C:plasma membrane"/>
    <property type="evidence" value="ECO:0007669"/>
    <property type="project" value="UniProtKB-SubCell"/>
</dbReference>
<organism evidence="9 10">
    <name type="scientific">Robinsoniella peoriensis</name>
    <dbReference type="NCBI Taxonomy" id="180332"/>
    <lineage>
        <taxon>Bacteria</taxon>
        <taxon>Bacillati</taxon>
        <taxon>Bacillota</taxon>
        <taxon>Clostridia</taxon>
        <taxon>Lachnospirales</taxon>
        <taxon>Lachnospiraceae</taxon>
        <taxon>Robinsoniella</taxon>
    </lineage>
</organism>
<evidence type="ECO:0000256" key="6">
    <source>
        <dbReference type="ARBA" id="ARBA00023136"/>
    </source>
</evidence>
<dbReference type="Proteomes" id="UP000306509">
    <property type="component" value="Unassembled WGS sequence"/>
</dbReference>
<dbReference type="InterPro" id="IPR000515">
    <property type="entry name" value="MetI-like"/>
</dbReference>
<feature type="transmembrane region" description="Helical" evidence="7">
    <location>
        <begin position="162"/>
        <end position="185"/>
    </location>
</feature>
<keyword evidence="4 7" id="KW-0812">Transmembrane</keyword>
<keyword evidence="2 7" id="KW-0813">Transport</keyword>
<reference evidence="9 10" key="1">
    <citation type="journal article" date="2019" name="Anaerobe">
        <title>Detection of Robinsoniella peoriensis in multiple bone samples of a trauma patient.</title>
        <authorList>
            <person name="Schrottner P."/>
            <person name="Hartwich K."/>
            <person name="Bunk B."/>
            <person name="Schober I."/>
            <person name="Helbig S."/>
            <person name="Rudolph W.W."/>
            <person name="Gunzer F."/>
        </authorList>
    </citation>
    <scope>NUCLEOTIDE SEQUENCE [LARGE SCALE GENOMIC DNA]</scope>
    <source>
        <strain evidence="9 10">DSM 106044</strain>
    </source>
</reference>
<dbReference type="PANTHER" id="PTHR43227">
    <property type="entry name" value="BLL4140 PROTEIN"/>
    <property type="match status" value="1"/>
</dbReference>
<dbReference type="STRING" id="180332.GCA_000797495_05169"/>
<dbReference type="PANTHER" id="PTHR43227:SF11">
    <property type="entry name" value="BLL4140 PROTEIN"/>
    <property type="match status" value="1"/>
</dbReference>
<dbReference type="GO" id="GO:0055085">
    <property type="term" value="P:transmembrane transport"/>
    <property type="evidence" value="ECO:0007669"/>
    <property type="project" value="InterPro"/>
</dbReference>
<evidence type="ECO:0000256" key="4">
    <source>
        <dbReference type="ARBA" id="ARBA00022692"/>
    </source>
</evidence>
<feature type="transmembrane region" description="Helical" evidence="7">
    <location>
        <begin position="12"/>
        <end position="36"/>
    </location>
</feature>
<dbReference type="Pfam" id="PF00528">
    <property type="entry name" value="BPD_transp_1"/>
    <property type="match status" value="1"/>
</dbReference>
<evidence type="ECO:0000313" key="9">
    <source>
        <dbReference type="EMBL" id="TLD00862.1"/>
    </source>
</evidence>
<comment type="subcellular location">
    <subcellularLocation>
        <location evidence="1 7">Cell membrane</location>
        <topology evidence="1 7">Multi-pass membrane protein</topology>
    </subcellularLocation>
</comment>
<dbReference type="InterPro" id="IPR035906">
    <property type="entry name" value="MetI-like_sf"/>
</dbReference>
<dbReference type="SUPFAM" id="SSF161098">
    <property type="entry name" value="MetI-like"/>
    <property type="match status" value="1"/>
</dbReference>
<feature type="transmembrane region" description="Helical" evidence="7">
    <location>
        <begin position="79"/>
        <end position="101"/>
    </location>
</feature>
<dbReference type="Gene3D" id="1.10.3720.10">
    <property type="entry name" value="MetI-like"/>
    <property type="match status" value="1"/>
</dbReference>
<evidence type="ECO:0000256" key="5">
    <source>
        <dbReference type="ARBA" id="ARBA00022989"/>
    </source>
</evidence>
<comment type="similarity">
    <text evidence="7">Belongs to the binding-protein-dependent transport system permease family.</text>
</comment>
<feature type="transmembrane region" description="Helical" evidence="7">
    <location>
        <begin position="214"/>
        <end position="234"/>
    </location>
</feature>
<comment type="caution">
    <text evidence="9">The sequence shown here is derived from an EMBL/GenBank/DDBJ whole genome shotgun (WGS) entry which is preliminary data.</text>
</comment>
<sequence>MEKYYKKWFKPLLLPAVILFVGVIIIPFIIGVFYSFSAWRGTYFHGGANAFESFVGLRNYAKVFQNSQFLDALIYTLKFTLMAVIAVSVAGLVMAMMISILRKGSGVYRTIFFMPNLLGGLALGFIWQFIFQIVYSKMLFGEEGLLHIPFLTNMTQDSTKTLVALVIMVVWQMAGYMMLIFVAGINNISSDLYEAASIDGAGAFTKFRKITLPMLMPSFTIVLFLTLSNCFKLLDQNVALTDGNFNTRLLALQILRTTKDTRPPDYGLAQAQAVIFFILIAIVGLIQVSYTKKKEVEM</sequence>
<evidence type="ECO:0000256" key="7">
    <source>
        <dbReference type="RuleBase" id="RU363032"/>
    </source>
</evidence>
<dbReference type="AlphaFoldDB" id="A0A4U8Q7G5"/>
<dbReference type="OrthoDB" id="9786413at2"/>
<proteinExistence type="inferred from homology"/>
<feature type="transmembrane region" description="Helical" evidence="7">
    <location>
        <begin position="113"/>
        <end position="135"/>
    </location>
</feature>
<keyword evidence="5 7" id="KW-1133">Transmembrane helix</keyword>